<dbReference type="Pfam" id="PF04860">
    <property type="entry name" value="Phage_portal"/>
    <property type="match status" value="1"/>
</dbReference>
<dbReference type="InterPro" id="IPR006944">
    <property type="entry name" value="Phage/GTA_portal"/>
</dbReference>
<accession>A0A2G1QRT7</accession>
<comment type="caution">
    <text evidence="1">The sequence shown here is derived from an EMBL/GenBank/DDBJ whole genome shotgun (WGS) entry which is preliminary data.</text>
</comment>
<dbReference type="EMBL" id="PDVP01000002">
    <property type="protein sequence ID" value="PHP68191.1"/>
    <property type="molecule type" value="Genomic_DNA"/>
</dbReference>
<name>A0A2G1QRT7_9HYPH</name>
<sequence>MRLMSLPFGRPSGNLDAGSSRNPNDDFWYSRLSSATAAGVAVTSETTLKLPVAWDCLNVLSDTAAALPFHAFERSSGAVRKRLDDHPIQVLFRDDFETRKQQLWDLAADGNWFAIPTDLERGWPTRLEWIPPSEVTVERVPNGITRYKIHDPGGSQRVLLEGEIWHIKRPPLQSRGLIGTSPISAGAEAIAAALAVQDYGARFFANDCTPPFVIEHPTHFSDKSSRENFLSALKRWWGGSKRHSPGILEYGMKLSKVGASNEEAQFLETRKELALEIARIWRMPPHKVGLMDKATFSNIEQQALEFVIDTMLPWLTMIERWYKRNLLNDRLNRNVQVEHNVGGLLRGDIKARYEAYAQARQWGWLSANDVRSLENMNPIDGGDLYLTPMNMLPAGTTQSPASAEILGSDGSVLSRLYGSHWARAEARPSFQNVINIEDYRDAA</sequence>
<dbReference type="AlphaFoldDB" id="A0A2G1QRT7"/>
<reference evidence="1 2" key="1">
    <citation type="submission" date="2017-10" db="EMBL/GenBank/DDBJ databases">
        <title>Sedimentibacterium mangrovi gen. nov., sp. nov., a novel member of family Phyllobacteriacea isolated from mangrove sediment.</title>
        <authorList>
            <person name="Liao H."/>
            <person name="Tian Y."/>
        </authorList>
    </citation>
    <scope>NUCLEOTIDE SEQUENCE [LARGE SCALE GENOMIC DNA]</scope>
    <source>
        <strain evidence="1 2">X9-2-2</strain>
    </source>
</reference>
<dbReference type="RefSeq" id="WP_099304814.1">
    <property type="nucleotide sequence ID" value="NZ_PDVP01000002.1"/>
</dbReference>
<dbReference type="NCBIfam" id="TIGR01537">
    <property type="entry name" value="portal_HK97"/>
    <property type="match status" value="1"/>
</dbReference>
<gene>
    <name evidence="1" type="ORF">CSC94_05940</name>
</gene>
<dbReference type="OrthoDB" id="7592047at2"/>
<evidence type="ECO:0000313" key="2">
    <source>
        <dbReference type="Proteomes" id="UP000221168"/>
    </source>
</evidence>
<dbReference type="Proteomes" id="UP000221168">
    <property type="component" value="Unassembled WGS sequence"/>
</dbReference>
<protein>
    <submittedName>
        <fullName evidence="1">Phage portal protein</fullName>
    </submittedName>
</protein>
<keyword evidence="2" id="KW-1185">Reference proteome</keyword>
<proteinExistence type="predicted"/>
<dbReference type="InterPro" id="IPR006427">
    <property type="entry name" value="Portal_HK97"/>
</dbReference>
<evidence type="ECO:0000313" key="1">
    <source>
        <dbReference type="EMBL" id="PHP68191.1"/>
    </source>
</evidence>
<organism evidence="1 2">
    <name type="scientific">Zhengella mangrovi</name>
    <dbReference type="NCBI Taxonomy" id="1982044"/>
    <lineage>
        <taxon>Bacteria</taxon>
        <taxon>Pseudomonadati</taxon>
        <taxon>Pseudomonadota</taxon>
        <taxon>Alphaproteobacteria</taxon>
        <taxon>Hyphomicrobiales</taxon>
        <taxon>Notoacmeibacteraceae</taxon>
        <taxon>Zhengella</taxon>
    </lineage>
</organism>